<evidence type="ECO:0000313" key="1">
    <source>
        <dbReference type="EMBL" id="QTA79187.1"/>
    </source>
</evidence>
<dbReference type="EMBL" id="CP061799">
    <property type="protein sequence ID" value="QTA79187.1"/>
    <property type="molecule type" value="Genomic_DNA"/>
</dbReference>
<dbReference type="KEGG" id="dli:dnl_14410"/>
<dbReference type="AlphaFoldDB" id="A0A975B5K2"/>
<evidence type="ECO:0000313" key="2">
    <source>
        <dbReference type="Proteomes" id="UP000663720"/>
    </source>
</evidence>
<protein>
    <submittedName>
        <fullName evidence="1">Uncharacterized protein</fullName>
    </submittedName>
</protein>
<sequence>MIVKILNKAGCLIPKGEILYGKGINNMEAINWKPDHILTNILTKFANDHGKSPEVIITEAVRKYLNIQNTEHPHTKCDPLIGLFSGPEDLSKKSEDILHENIKNKSGWTWKEKS</sequence>
<organism evidence="1 2">
    <name type="scientific">Desulfonema limicola</name>
    <dbReference type="NCBI Taxonomy" id="45656"/>
    <lineage>
        <taxon>Bacteria</taxon>
        <taxon>Pseudomonadati</taxon>
        <taxon>Thermodesulfobacteriota</taxon>
        <taxon>Desulfobacteria</taxon>
        <taxon>Desulfobacterales</taxon>
        <taxon>Desulfococcaceae</taxon>
        <taxon>Desulfonema</taxon>
    </lineage>
</organism>
<gene>
    <name evidence="1" type="ORF">dnl_14410</name>
</gene>
<name>A0A975B5K2_9BACT</name>
<accession>A0A975B5K2</accession>
<reference evidence="1" key="1">
    <citation type="journal article" date="2021" name="Microb. Physiol.">
        <title>Proteogenomic Insights into the Physiology of Marine, Sulfate-Reducing, Filamentous Desulfonema limicola and Desulfonema magnum.</title>
        <authorList>
            <person name="Schnaars V."/>
            <person name="Wohlbrand L."/>
            <person name="Scheve S."/>
            <person name="Hinrichs C."/>
            <person name="Reinhardt R."/>
            <person name="Rabus R."/>
        </authorList>
    </citation>
    <scope>NUCLEOTIDE SEQUENCE</scope>
    <source>
        <strain evidence="1">5ac10</strain>
    </source>
</reference>
<keyword evidence="2" id="KW-1185">Reference proteome</keyword>
<dbReference type="Proteomes" id="UP000663720">
    <property type="component" value="Chromosome"/>
</dbReference>
<proteinExistence type="predicted"/>